<dbReference type="RefSeq" id="WP_265381709.1">
    <property type="nucleotide sequence ID" value="NZ_CP110615.1"/>
</dbReference>
<comment type="pathway">
    <text evidence="1 4">Carotenoid biosynthesis.</text>
</comment>
<dbReference type="PANTHER" id="PTHR43734:SF1">
    <property type="entry name" value="PHYTOENE DESATURASE"/>
    <property type="match status" value="1"/>
</dbReference>
<protein>
    <submittedName>
        <fullName evidence="6">Phytoene desaturase family protein</fullName>
        <ecNumber evidence="6">1.-.-.-</ecNumber>
    </submittedName>
</protein>
<evidence type="ECO:0000313" key="7">
    <source>
        <dbReference type="Proteomes" id="UP001164965"/>
    </source>
</evidence>
<evidence type="ECO:0000256" key="1">
    <source>
        <dbReference type="ARBA" id="ARBA00004829"/>
    </source>
</evidence>
<name>A0ABY6NW34_9NOCA</name>
<dbReference type="GO" id="GO:0016491">
    <property type="term" value="F:oxidoreductase activity"/>
    <property type="evidence" value="ECO:0007669"/>
    <property type="project" value="UniProtKB-KW"/>
</dbReference>
<comment type="similarity">
    <text evidence="4">Belongs to the carotenoid/retinoid oxidoreductase family.</text>
</comment>
<dbReference type="PANTHER" id="PTHR43734">
    <property type="entry name" value="PHYTOENE DESATURASE"/>
    <property type="match status" value="1"/>
</dbReference>
<dbReference type="InterPro" id="IPR036188">
    <property type="entry name" value="FAD/NAD-bd_sf"/>
</dbReference>
<dbReference type="InterPro" id="IPR002937">
    <property type="entry name" value="Amino_oxidase"/>
</dbReference>
<keyword evidence="7" id="KW-1185">Reference proteome</keyword>
<evidence type="ECO:0000256" key="3">
    <source>
        <dbReference type="ARBA" id="ARBA00023002"/>
    </source>
</evidence>
<sequence length="500" mass="52637">MARVVVVGAGVGGLAVAARLASDGHEVTLCESAPTVGGKLGTASEQGFTWDTGPSLLTWPQLLTDTLDAIGAPPLPTTRLDPAFTHRFADGSTLVVPDGPLDRVVAAISEQLGPAAGAEWAALSAYAARVFDVVEQPFLRRPLTPLQLLAQATRLPALATVAPWRSLRQVGERHLADPRLRQVLDRYATYTGSDPRRVPAPLVTVPHVEQAFGAHHVPGGLRRISDVLAARAQELGVHLRTSTPVAHVDVADGAVRAVVLAGGERLPADVVVSAVDARSTIALLPRRHSVALRARLHRATPSLSGFVLLLGVRGVPTLDGRPLGHHTVLYPAGYDDEFDSVFGTRRRPPRPIPDPAVYLTCPDDPTTRPDDDHRAVFVLVNAARHDPARGVDWDAPGLARRYGDAVLGVAQRRGLDLGEVVLRRVRTPADLERDTGAPGGSIYGTSSHGPVAAFLRAPNRTGVCGLYCVGGSAHPGGGLPLVLSSAAIVHGLVRDAATLP</sequence>
<keyword evidence="3 4" id="KW-0560">Oxidoreductase</keyword>
<dbReference type="EMBL" id="CP110615">
    <property type="protein sequence ID" value="UZJ23602.1"/>
    <property type="molecule type" value="Genomic_DNA"/>
</dbReference>
<evidence type="ECO:0000256" key="2">
    <source>
        <dbReference type="ARBA" id="ARBA00022746"/>
    </source>
</evidence>
<keyword evidence="2 4" id="KW-0125">Carotenoid biosynthesis</keyword>
<dbReference type="Proteomes" id="UP001164965">
    <property type="component" value="Chromosome"/>
</dbReference>
<evidence type="ECO:0000313" key="6">
    <source>
        <dbReference type="EMBL" id="UZJ23602.1"/>
    </source>
</evidence>
<accession>A0ABY6NW34</accession>
<dbReference type="EC" id="1.-.-.-" evidence="6"/>
<dbReference type="Gene3D" id="3.50.50.60">
    <property type="entry name" value="FAD/NAD(P)-binding domain"/>
    <property type="match status" value="2"/>
</dbReference>
<dbReference type="NCBIfam" id="TIGR02734">
    <property type="entry name" value="crtI_fam"/>
    <property type="match status" value="1"/>
</dbReference>
<dbReference type="InterPro" id="IPR014105">
    <property type="entry name" value="Carotenoid/retinoid_OxRdtase"/>
</dbReference>
<dbReference type="SUPFAM" id="SSF51905">
    <property type="entry name" value="FAD/NAD(P)-binding domain"/>
    <property type="match status" value="1"/>
</dbReference>
<proteinExistence type="inferred from homology"/>
<evidence type="ECO:0000256" key="4">
    <source>
        <dbReference type="RuleBase" id="RU362075"/>
    </source>
</evidence>
<reference evidence="6" key="1">
    <citation type="submission" date="2022-10" db="EMBL/GenBank/DDBJ databases">
        <title>Rhodococcus sp.75.</title>
        <authorList>
            <person name="Sun M."/>
        </authorList>
    </citation>
    <scope>NUCLEOTIDE SEQUENCE</scope>
    <source>
        <strain evidence="6">75</strain>
    </source>
</reference>
<evidence type="ECO:0000259" key="5">
    <source>
        <dbReference type="Pfam" id="PF01593"/>
    </source>
</evidence>
<feature type="domain" description="Amine oxidase" evidence="5">
    <location>
        <begin position="12"/>
        <end position="342"/>
    </location>
</feature>
<gene>
    <name evidence="6" type="primary">crtI</name>
    <name evidence="6" type="ORF">RHODO2019_10270</name>
</gene>
<dbReference type="Pfam" id="PF01593">
    <property type="entry name" value="Amino_oxidase"/>
    <property type="match status" value="1"/>
</dbReference>
<organism evidence="6 7">
    <name type="scientific">Rhodococcus antarcticus</name>
    <dbReference type="NCBI Taxonomy" id="2987751"/>
    <lineage>
        <taxon>Bacteria</taxon>
        <taxon>Bacillati</taxon>
        <taxon>Actinomycetota</taxon>
        <taxon>Actinomycetes</taxon>
        <taxon>Mycobacteriales</taxon>
        <taxon>Nocardiaceae</taxon>
        <taxon>Rhodococcus</taxon>
    </lineage>
</organism>